<evidence type="ECO:0000256" key="1">
    <source>
        <dbReference type="ARBA" id="ARBA00004325"/>
    </source>
</evidence>
<evidence type="ECO:0000256" key="5">
    <source>
        <dbReference type="ARBA" id="ARBA00023054"/>
    </source>
</evidence>
<evidence type="ECO:0000256" key="6">
    <source>
        <dbReference type="ARBA" id="ARBA00023128"/>
    </source>
</evidence>
<evidence type="ECO:0000256" key="8">
    <source>
        <dbReference type="SAM" id="MobiDB-lite"/>
    </source>
</evidence>
<evidence type="ECO:0000256" key="4">
    <source>
        <dbReference type="ARBA" id="ARBA00022840"/>
    </source>
</evidence>
<evidence type="ECO:0000256" key="2">
    <source>
        <dbReference type="ARBA" id="ARBA00022741"/>
    </source>
</evidence>
<keyword evidence="2" id="KW-0547">Nucleotide-binding</keyword>
<protein>
    <submittedName>
        <fullName evidence="11">ATPase family AAA domain-containing protein</fullName>
    </submittedName>
</protein>
<keyword evidence="7" id="KW-0472">Membrane</keyword>
<dbReference type="AlphaFoldDB" id="A0A914Q2B5"/>
<organism evidence="10 11">
    <name type="scientific">Panagrolaimus davidi</name>
    <dbReference type="NCBI Taxonomy" id="227884"/>
    <lineage>
        <taxon>Eukaryota</taxon>
        <taxon>Metazoa</taxon>
        <taxon>Ecdysozoa</taxon>
        <taxon>Nematoda</taxon>
        <taxon>Chromadorea</taxon>
        <taxon>Rhabditida</taxon>
        <taxon>Tylenchina</taxon>
        <taxon>Panagrolaimomorpha</taxon>
        <taxon>Panagrolaimoidea</taxon>
        <taxon>Panagrolaimidae</taxon>
        <taxon>Panagrolaimus</taxon>
    </lineage>
</organism>
<dbReference type="InterPro" id="IPR021911">
    <property type="entry name" value="ATAD3_N"/>
</dbReference>
<feature type="region of interest" description="Disordered" evidence="8">
    <location>
        <begin position="11"/>
        <end position="31"/>
    </location>
</feature>
<evidence type="ECO:0000256" key="7">
    <source>
        <dbReference type="ARBA" id="ARBA00023136"/>
    </source>
</evidence>
<dbReference type="GO" id="GO:0007005">
    <property type="term" value="P:mitochondrion organization"/>
    <property type="evidence" value="ECO:0007669"/>
    <property type="project" value="TreeGrafter"/>
</dbReference>
<keyword evidence="4" id="KW-0067">ATP-binding</keyword>
<name>A0A914Q2B5_9BILA</name>
<dbReference type="GO" id="GO:0005524">
    <property type="term" value="F:ATP binding"/>
    <property type="evidence" value="ECO:0007669"/>
    <property type="project" value="UniProtKB-KW"/>
</dbReference>
<dbReference type="Pfam" id="PF12037">
    <property type="entry name" value="ATAD3_N"/>
    <property type="match status" value="1"/>
</dbReference>
<proteinExistence type="predicted"/>
<dbReference type="PANTHER" id="PTHR23075:SF0">
    <property type="entry name" value="ATPASE FAMILY AAA DOMAIN-CONTAINING PROTEIN 3"/>
    <property type="match status" value="1"/>
</dbReference>
<dbReference type="WBParaSite" id="PDA_v2.g2127.t1">
    <property type="protein sequence ID" value="PDA_v2.g2127.t1"/>
    <property type="gene ID" value="PDA_v2.g2127"/>
</dbReference>
<keyword evidence="6" id="KW-0496">Mitochondrion</keyword>
<keyword evidence="3" id="KW-0999">Mitochondrion inner membrane</keyword>
<feature type="compositionally biased region" description="Polar residues" evidence="8">
    <location>
        <begin position="20"/>
        <end position="31"/>
    </location>
</feature>
<reference evidence="11" key="1">
    <citation type="submission" date="2022-11" db="UniProtKB">
        <authorList>
            <consortium name="WormBaseParasite"/>
        </authorList>
    </citation>
    <scope>IDENTIFICATION</scope>
</reference>
<dbReference type="GO" id="GO:0031966">
    <property type="term" value="C:mitochondrial membrane"/>
    <property type="evidence" value="ECO:0007669"/>
    <property type="project" value="UniProtKB-SubCell"/>
</dbReference>
<dbReference type="PANTHER" id="PTHR23075">
    <property type="entry name" value="PUTATIVE ATP-ASE"/>
    <property type="match status" value="1"/>
</dbReference>
<evidence type="ECO:0000259" key="9">
    <source>
        <dbReference type="Pfam" id="PF12037"/>
    </source>
</evidence>
<feature type="domain" description="ATPase family AAA" evidence="9">
    <location>
        <begin position="38"/>
        <end position="123"/>
    </location>
</feature>
<evidence type="ECO:0000256" key="3">
    <source>
        <dbReference type="ARBA" id="ARBA00022792"/>
    </source>
</evidence>
<evidence type="ECO:0000313" key="10">
    <source>
        <dbReference type="Proteomes" id="UP000887578"/>
    </source>
</evidence>
<comment type="subcellular location">
    <subcellularLocation>
        <location evidence="1">Mitochondrion membrane</location>
    </subcellularLocation>
</comment>
<accession>A0A914Q2B5</accession>
<keyword evidence="5" id="KW-0175">Coiled coil</keyword>
<sequence>MSWLFGIGTKHPEMPPCLAPSQQDPSNPYQQQSEVKVKAARDVKLRSFQASEEERQRTIVEQIKTCGTVIGAGLKEFINDRKKIITTVGGLTALAVGFYTAKRGSDFGAKFIEAIFGKPSLVRETSCFSRIETFKHPIKVTRKIFRAKGDPLKDVVLDPSLESGLRDIAITTKNTNNGRLPNAGDIYFVEASEYDMPNPDSLLLTDIDEKRLTNQCASFFQSCAINIISVPKNAESQY</sequence>
<dbReference type="Proteomes" id="UP000887578">
    <property type="component" value="Unplaced"/>
</dbReference>
<evidence type="ECO:0000313" key="11">
    <source>
        <dbReference type="WBParaSite" id="PDA_v2.g2127.t1"/>
    </source>
</evidence>
<dbReference type="GO" id="GO:0008270">
    <property type="term" value="F:zinc ion binding"/>
    <property type="evidence" value="ECO:0007669"/>
    <property type="project" value="TreeGrafter"/>
</dbReference>
<keyword evidence="10" id="KW-1185">Reference proteome</keyword>